<keyword evidence="1" id="KW-0472">Membrane</keyword>
<keyword evidence="1" id="KW-0812">Transmembrane</keyword>
<evidence type="ECO:0000256" key="1">
    <source>
        <dbReference type="SAM" id="Phobius"/>
    </source>
</evidence>
<dbReference type="PANTHER" id="PTHR21666">
    <property type="entry name" value="PEPTIDASE-RELATED"/>
    <property type="match status" value="1"/>
</dbReference>
<dbReference type="CDD" id="cd12797">
    <property type="entry name" value="M23_peptidase"/>
    <property type="match status" value="1"/>
</dbReference>
<feature type="transmembrane region" description="Helical" evidence="1">
    <location>
        <begin position="12"/>
        <end position="30"/>
    </location>
</feature>
<dbReference type="InterPro" id="IPR011055">
    <property type="entry name" value="Dup_hybrid_motif"/>
</dbReference>
<reference evidence="3 4" key="1">
    <citation type="journal article" date="2017" name="Genome Announc.">
        <title>Draft Genome Sequence of Romboutsia maritimum sp. nov. Strain CCRI-22766(T), Isolated from Coastal Estuarine Mud.</title>
        <authorList>
            <person name="Maheux A.F."/>
            <person name="Boudreau D.K."/>
            <person name="Berube E."/>
            <person name="Boissinot M."/>
            <person name="Raymond F."/>
            <person name="Brodeur S."/>
            <person name="Corbeil J."/>
            <person name="Brightwell G."/>
            <person name="Broda D."/>
            <person name="Omar R.F."/>
            <person name="Bergeron M.G."/>
        </authorList>
    </citation>
    <scope>NUCLEOTIDE SEQUENCE [LARGE SCALE GENOMIC DNA]</scope>
    <source>
        <strain evidence="3 4">CCRI-22766</strain>
    </source>
</reference>
<sequence>MKKKILEKDGFYLSLFVCVCLIAVGGVWFTNSKVDKLASNKEIVNNKDKSSEDEIHLIEKNKEGAIPTATDSDHNLSKAKAKNEQETSKLSFIGNKVIRGYSEKEPSYSKTLDVWEIHKGIDVSTNKGQDIKSLLKGTVVDVFKDDKYGMSVKLKCENNIILVYSNLNKDVKVEKNQKIEEGQCIGLAGNTSTNESEEGQHIHLEAFKGEKSIDPMSLIK</sequence>
<dbReference type="SUPFAM" id="SSF51261">
    <property type="entry name" value="Duplicated hybrid motif"/>
    <property type="match status" value="1"/>
</dbReference>
<evidence type="ECO:0000313" key="4">
    <source>
        <dbReference type="Proteomes" id="UP000243494"/>
    </source>
</evidence>
<gene>
    <name evidence="3" type="ORF">CHF27_011355</name>
</gene>
<keyword evidence="4" id="KW-1185">Reference proteome</keyword>
<dbReference type="OrthoDB" id="9801106at2"/>
<dbReference type="Gene3D" id="2.70.70.10">
    <property type="entry name" value="Glucose Permease (Domain IIA)"/>
    <property type="match status" value="1"/>
</dbReference>
<evidence type="ECO:0000313" key="3">
    <source>
        <dbReference type="EMBL" id="RDY22823.1"/>
    </source>
</evidence>
<dbReference type="RefSeq" id="WP_095406588.1">
    <property type="nucleotide sequence ID" value="NZ_NOJZ02000025.1"/>
</dbReference>
<dbReference type="AlphaFoldDB" id="A0A371IQT1"/>
<evidence type="ECO:0000259" key="2">
    <source>
        <dbReference type="Pfam" id="PF01551"/>
    </source>
</evidence>
<dbReference type="PANTHER" id="PTHR21666:SF270">
    <property type="entry name" value="MUREIN HYDROLASE ACTIVATOR ENVC"/>
    <property type="match status" value="1"/>
</dbReference>
<keyword evidence="1" id="KW-1133">Transmembrane helix</keyword>
<dbReference type="Pfam" id="PF01551">
    <property type="entry name" value="Peptidase_M23"/>
    <property type="match status" value="1"/>
</dbReference>
<dbReference type="GO" id="GO:0004222">
    <property type="term" value="F:metalloendopeptidase activity"/>
    <property type="evidence" value="ECO:0007669"/>
    <property type="project" value="TreeGrafter"/>
</dbReference>
<dbReference type="Proteomes" id="UP000243494">
    <property type="component" value="Unassembled WGS sequence"/>
</dbReference>
<proteinExistence type="predicted"/>
<accession>A0A371IQT1</accession>
<protein>
    <submittedName>
        <fullName evidence="3">M23 family peptidase</fullName>
    </submittedName>
</protein>
<dbReference type="EMBL" id="NOJZ02000025">
    <property type="protein sequence ID" value="RDY22823.1"/>
    <property type="molecule type" value="Genomic_DNA"/>
</dbReference>
<feature type="domain" description="M23ase beta-sheet core" evidence="2">
    <location>
        <begin position="117"/>
        <end position="215"/>
    </location>
</feature>
<dbReference type="InterPro" id="IPR050570">
    <property type="entry name" value="Cell_wall_metabolism_enzyme"/>
</dbReference>
<comment type="caution">
    <text evidence="3">The sequence shown here is derived from an EMBL/GenBank/DDBJ whole genome shotgun (WGS) entry which is preliminary data.</text>
</comment>
<organism evidence="3 4">
    <name type="scientific">Romboutsia maritimum</name>
    <dbReference type="NCBI Taxonomy" id="2020948"/>
    <lineage>
        <taxon>Bacteria</taxon>
        <taxon>Bacillati</taxon>
        <taxon>Bacillota</taxon>
        <taxon>Clostridia</taxon>
        <taxon>Peptostreptococcales</taxon>
        <taxon>Peptostreptococcaceae</taxon>
        <taxon>Romboutsia</taxon>
    </lineage>
</organism>
<name>A0A371IQT1_9FIRM</name>
<dbReference type="InterPro" id="IPR016047">
    <property type="entry name" value="M23ase_b-sheet_dom"/>
</dbReference>